<feature type="region of interest" description="Disordered" evidence="1">
    <location>
        <begin position="1"/>
        <end position="23"/>
    </location>
</feature>
<dbReference type="Proteomes" id="UP000256913">
    <property type="component" value="Unassembled WGS sequence"/>
</dbReference>
<protein>
    <submittedName>
        <fullName evidence="2">Uncharacterized protein</fullName>
    </submittedName>
</protein>
<name>A0A3D9ZUM4_9ACTN</name>
<gene>
    <name evidence="2" type="ORF">DFJ67_6955</name>
</gene>
<feature type="region of interest" description="Disordered" evidence="1">
    <location>
        <begin position="129"/>
        <end position="163"/>
    </location>
</feature>
<dbReference type="EMBL" id="QUMQ01000001">
    <property type="protein sequence ID" value="REG00896.1"/>
    <property type="molecule type" value="Genomic_DNA"/>
</dbReference>
<dbReference type="AlphaFoldDB" id="A0A3D9ZUM4"/>
<keyword evidence="3" id="KW-1185">Reference proteome</keyword>
<proteinExistence type="predicted"/>
<evidence type="ECO:0000313" key="2">
    <source>
        <dbReference type="EMBL" id="REG00896.1"/>
    </source>
</evidence>
<sequence>MDGAGTRGRPVRRRVRGRRHRHAPGFRRVSQGVQARTRAVRSHFAGVRSPGSGVRVKPTLTELKPWLRVYAPWVSAAGVEPALAELEPRLRACAQRVSIVQVEPSSRSSNHSCASTTCGCPCSGDRCHPHTAARPRSAPGSRSGRAAQAPSPGSRVLVDVSAG</sequence>
<feature type="compositionally biased region" description="Basic residues" evidence="1">
    <location>
        <begin position="9"/>
        <end position="23"/>
    </location>
</feature>
<evidence type="ECO:0000313" key="3">
    <source>
        <dbReference type="Proteomes" id="UP000256913"/>
    </source>
</evidence>
<accession>A0A3D9ZUM4</accession>
<comment type="caution">
    <text evidence="2">The sequence shown here is derived from an EMBL/GenBank/DDBJ whole genome shotgun (WGS) entry which is preliminary data.</text>
</comment>
<organism evidence="2 3">
    <name type="scientific">Asanoa ferruginea</name>
    <dbReference type="NCBI Taxonomy" id="53367"/>
    <lineage>
        <taxon>Bacteria</taxon>
        <taxon>Bacillati</taxon>
        <taxon>Actinomycetota</taxon>
        <taxon>Actinomycetes</taxon>
        <taxon>Micromonosporales</taxon>
        <taxon>Micromonosporaceae</taxon>
        <taxon>Asanoa</taxon>
    </lineage>
</organism>
<evidence type="ECO:0000256" key="1">
    <source>
        <dbReference type="SAM" id="MobiDB-lite"/>
    </source>
</evidence>
<feature type="compositionally biased region" description="Low complexity" evidence="1">
    <location>
        <begin position="132"/>
        <end position="147"/>
    </location>
</feature>
<reference evidence="2 3" key="1">
    <citation type="submission" date="2018-08" db="EMBL/GenBank/DDBJ databases">
        <title>Sequencing the genomes of 1000 actinobacteria strains.</title>
        <authorList>
            <person name="Klenk H.-P."/>
        </authorList>
    </citation>
    <scope>NUCLEOTIDE SEQUENCE [LARGE SCALE GENOMIC DNA]</scope>
    <source>
        <strain evidence="2 3">DSM 44099</strain>
    </source>
</reference>